<protein>
    <submittedName>
        <fullName evidence="1">Uncharacterized protein</fullName>
    </submittedName>
</protein>
<sequence length="41" mass="5091">MKWHHTFTRKFTILNHNKLLKNLKKELTKYPINRPENKKSN</sequence>
<dbReference type="Proteomes" id="UP000030491">
    <property type="component" value="Unassembled WGS sequence"/>
</dbReference>
<evidence type="ECO:0000313" key="1">
    <source>
        <dbReference type="EMBL" id="KGF90455.1"/>
    </source>
</evidence>
<accession>A0A0A1ZM03</accession>
<evidence type="ECO:0000313" key="2">
    <source>
        <dbReference type="Proteomes" id="UP000030491"/>
    </source>
</evidence>
<reference evidence="2" key="1">
    <citation type="journal article" date="2014" name="Sci. Data">
        <title>Genomes of diverse isolates of the marine cyanobacterium Prochlorococcus.</title>
        <authorList>
            <person name="Biller S."/>
            <person name="Berube P."/>
            <person name="Thompson J."/>
            <person name="Kelly L."/>
            <person name="Roggensack S."/>
            <person name="Awad L."/>
            <person name="Roache-Johnson K."/>
            <person name="Ding H."/>
            <person name="Giovannoni S.J."/>
            <person name="Moore L.R."/>
            <person name="Chisholm S.W."/>
        </authorList>
    </citation>
    <scope>NUCLEOTIDE SEQUENCE [LARGE SCALE GENOMIC DNA]</scope>
</reference>
<dbReference type="AlphaFoldDB" id="A0A0A1ZM03"/>
<gene>
    <name evidence="1" type="ORF">EU93_1626</name>
</gene>
<name>A0A0A1ZM03_PROMR</name>
<organism evidence="1 2">
    <name type="scientific">Prochlorococcus marinus str. MIT 9116</name>
    <dbReference type="NCBI Taxonomy" id="167544"/>
    <lineage>
        <taxon>Bacteria</taxon>
        <taxon>Bacillati</taxon>
        <taxon>Cyanobacteriota</taxon>
        <taxon>Cyanophyceae</taxon>
        <taxon>Synechococcales</taxon>
        <taxon>Prochlorococcaceae</taxon>
        <taxon>Prochlorococcus</taxon>
    </lineage>
</organism>
<dbReference type="EMBL" id="JNAJ01000017">
    <property type="protein sequence ID" value="KGF90455.1"/>
    <property type="molecule type" value="Genomic_DNA"/>
</dbReference>
<proteinExistence type="predicted"/>
<comment type="caution">
    <text evidence="1">The sequence shown here is derived from an EMBL/GenBank/DDBJ whole genome shotgun (WGS) entry which is preliminary data.</text>
</comment>